<evidence type="ECO:0000313" key="1">
    <source>
        <dbReference type="EMBL" id="MBX68589.1"/>
    </source>
</evidence>
<dbReference type="AlphaFoldDB" id="A0A2P2QNJ5"/>
<organism evidence="1">
    <name type="scientific">Rhizophora mucronata</name>
    <name type="common">Asiatic mangrove</name>
    <dbReference type="NCBI Taxonomy" id="61149"/>
    <lineage>
        <taxon>Eukaryota</taxon>
        <taxon>Viridiplantae</taxon>
        <taxon>Streptophyta</taxon>
        <taxon>Embryophyta</taxon>
        <taxon>Tracheophyta</taxon>
        <taxon>Spermatophyta</taxon>
        <taxon>Magnoliopsida</taxon>
        <taxon>eudicotyledons</taxon>
        <taxon>Gunneridae</taxon>
        <taxon>Pentapetalae</taxon>
        <taxon>rosids</taxon>
        <taxon>fabids</taxon>
        <taxon>Malpighiales</taxon>
        <taxon>Rhizophoraceae</taxon>
        <taxon>Rhizophora</taxon>
    </lineage>
</organism>
<proteinExistence type="predicted"/>
<sequence length="62" mass="7238">MNNHKGQNFAPDPMNLRSNVLKTPYTRNLMNLESNISNESEKQCAQNSIYPKPDELRIQYIQ</sequence>
<dbReference type="EMBL" id="GGEC01088105">
    <property type="protein sequence ID" value="MBX68589.1"/>
    <property type="molecule type" value="Transcribed_RNA"/>
</dbReference>
<accession>A0A2P2QNJ5</accession>
<name>A0A2P2QNJ5_RHIMU</name>
<protein>
    <submittedName>
        <fullName evidence="1">Uncharacterized protein</fullName>
    </submittedName>
</protein>
<reference evidence="1" key="1">
    <citation type="submission" date="2018-02" db="EMBL/GenBank/DDBJ databases">
        <title>Rhizophora mucronata_Transcriptome.</title>
        <authorList>
            <person name="Meera S.P."/>
            <person name="Sreeshan A."/>
            <person name="Augustine A."/>
        </authorList>
    </citation>
    <scope>NUCLEOTIDE SEQUENCE</scope>
    <source>
        <tissue evidence="1">Leaf</tissue>
    </source>
</reference>